<evidence type="ECO:0000256" key="1">
    <source>
        <dbReference type="ARBA" id="ARBA00023013"/>
    </source>
</evidence>
<keyword evidence="1" id="KW-0649">Protein kinase inhibitor</keyword>
<evidence type="ECO:0000256" key="3">
    <source>
        <dbReference type="SAM" id="MobiDB-lite"/>
    </source>
</evidence>
<proteinExistence type="predicted"/>
<feature type="region of interest" description="Disordered" evidence="3">
    <location>
        <begin position="31"/>
        <end position="55"/>
    </location>
</feature>
<dbReference type="GO" id="GO:0005634">
    <property type="term" value="C:nucleus"/>
    <property type="evidence" value="ECO:0007669"/>
    <property type="project" value="TreeGrafter"/>
</dbReference>
<dbReference type="PANTHER" id="PTHR33142">
    <property type="entry name" value="CYCLIN-DEPENDENT PROTEIN KINASE INHIBITOR SMR13"/>
    <property type="match status" value="1"/>
</dbReference>
<protein>
    <submittedName>
        <fullName evidence="4">Uncharacterized protein</fullName>
    </submittedName>
</protein>
<accession>A0AAF0ZWK5</accession>
<dbReference type="Proteomes" id="UP001234989">
    <property type="component" value="Chromosome 10"/>
</dbReference>
<dbReference type="EMBL" id="CP133621">
    <property type="protein sequence ID" value="WMV51980.1"/>
    <property type="molecule type" value="Genomic_DNA"/>
</dbReference>
<keyword evidence="5" id="KW-1185">Reference proteome</keyword>
<name>A0AAF0ZWK5_SOLVR</name>
<feature type="compositionally biased region" description="Basic and acidic residues" evidence="3">
    <location>
        <begin position="91"/>
        <end position="102"/>
    </location>
</feature>
<evidence type="ECO:0000256" key="2">
    <source>
        <dbReference type="ARBA" id="ARBA00023306"/>
    </source>
</evidence>
<evidence type="ECO:0000313" key="5">
    <source>
        <dbReference type="Proteomes" id="UP001234989"/>
    </source>
</evidence>
<dbReference type="GO" id="GO:0032875">
    <property type="term" value="P:regulation of DNA endoreduplication"/>
    <property type="evidence" value="ECO:0007669"/>
    <property type="project" value="InterPro"/>
</dbReference>
<feature type="region of interest" description="Disordered" evidence="3">
    <location>
        <begin position="85"/>
        <end position="117"/>
    </location>
</feature>
<sequence length="169" mass="19440">MSNSDLFQVKQEEDDEKKIITSKIPNRCILEDIAPSQHDTVDQNQDENNPDHDDEKEILFQENCSKDPDEGSSCLGQFGTIQRRSTQTLCKDNDTHNLRNDDRNDDDDGFTTPTSSDHKIQVMTTCPSAPKKSIKRKFSDSPNIHPTLHVDFEDLEENIKKLRKNDHQE</sequence>
<reference evidence="4" key="1">
    <citation type="submission" date="2023-08" db="EMBL/GenBank/DDBJ databases">
        <title>A de novo genome assembly of Solanum verrucosum Schlechtendal, a Mexican diploid species geographically isolated from the other diploid A-genome species in potato relatives.</title>
        <authorList>
            <person name="Hosaka K."/>
        </authorList>
    </citation>
    <scope>NUCLEOTIDE SEQUENCE</scope>
    <source>
        <tissue evidence="4">Young leaves</tissue>
    </source>
</reference>
<dbReference type="GO" id="GO:0004860">
    <property type="term" value="F:protein kinase inhibitor activity"/>
    <property type="evidence" value="ECO:0007669"/>
    <property type="project" value="UniProtKB-KW"/>
</dbReference>
<dbReference type="PANTHER" id="PTHR33142:SF65">
    <property type="entry name" value="CYCLIN-DEPENDENT PROTEIN KINASE INHIBITOR SMR2-LIKE"/>
    <property type="match status" value="1"/>
</dbReference>
<keyword evidence="2" id="KW-0131">Cell cycle</keyword>
<dbReference type="AlphaFoldDB" id="A0AAF0ZWK5"/>
<gene>
    <name evidence="4" type="ORF">MTR67_045365</name>
</gene>
<dbReference type="InterPro" id="IPR040389">
    <property type="entry name" value="SMR"/>
</dbReference>
<evidence type="ECO:0000313" key="4">
    <source>
        <dbReference type="EMBL" id="WMV51980.1"/>
    </source>
</evidence>
<organism evidence="4 5">
    <name type="scientific">Solanum verrucosum</name>
    <dbReference type="NCBI Taxonomy" id="315347"/>
    <lineage>
        <taxon>Eukaryota</taxon>
        <taxon>Viridiplantae</taxon>
        <taxon>Streptophyta</taxon>
        <taxon>Embryophyta</taxon>
        <taxon>Tracheophyta</taxon>
        <taxon>Spermatophyta</taxon>
        <taxon>Magnoliopsida</taxon>
        <taxon>eudicotyledons</taxon>
        <taxon>Gunneridae</taxon>
        <taxon>Pentapetalae</taxon>
        <taxon>asterids</taxon>
        <taxon>lamiids</taxon>
        <taxon>Solanales</taxon>
        <taxon>Solanaceae</taxon>
        <taxon>Solanoideae</taxon>
        <taxon>Solaneae</taxon>
        <taxon>Solanum</taxon>
    </lineage>
</organism>